<dbReference type="InterPro" id="IPR011001">
    <property type="entry name" value="Saposin-like"/>
</dbReference>
<keyword evidence="4" id="KW-1185">Reference proteome</keyword>
<organism evidence="3 4">
    <name type="scientific">Blattamonas nauphoetae</name>
    <dbReference type="NCBI Taxonomy" id="2049346"/>
    <lineage>
        <taxon>Eukaryota</taxon>
        <taxon>Metamonada</taxon>
        <taxon>Preaxostyla</taxon>
        <taxon>Oxymonadida</taxon>
        <taxon>Blattamonas</taxon>
    </lineage>
</organism>
<dbReference type="PROSITE" id="PS50015">
    <property type="entry name" value="SAP_B"/>
    <property type="match status" value="1"/>
</dbReference>
<dbReference type="Proteomes" id="UP001281761">
    <property type="component" value="Unassembled WGS sequence"/>
</dbReference>
<keyword evidence="1" id="KW-1015">Disulfide bond</keyword>
<dbReference type="EMBL" id="JARBJD010000004">
    <property type="protein sequence ID" value="KAK2963959.1"/>
    <property type="molecule type" value="Genomic_DNA"/>
</dbReference>
<dbReference type="SMART" id="SM00741">
    <property type="entry name" value="SapB"/>
    <property type="match status" value="1"/>
</dbReference>
<feature type="domain" description="Saposin B-type" evidence="2">
    <location>
        <begin position="39"/>
        <end position="114"/>
    </location>
</feature>
<dbReference type="InterPro" id="IPR008139">
    <property type="entry name" value="SaposinB_dom"/>
</dbReference>
<dbReference type="InterPro" id="IPR008138">
    <property type="entry name" value="SapB_2"/>
</dbReference>
<evidence type="ECO:0000313" key="4">
    <source>
        <dbReference type="Proteomes" id="UP001281761"/>
    </source>
</evidence>
<evidence type="ECO:0000259" key="2">
    <source>
        <dbReference type="PROSITE" id="PS50015"/>
    </source>
</evidence>
<reference evidence="3 4" key="1">
    <citation type="journal article" date="2022" name="bioRxiv">
        <title>Genomics of Preaxostyla Flagellates Illuminates Evolutionary Transitions and the Path Towards Mitochondrial Loss.</title>
        <authorList>
            <person name="Novak L.V.F."/>
            <person name="Treitli S.C."/>
            <person name="Pyrih J."/>
            <person name="Halakuc P."/>
            <person name="Pipaliya S.V."/>
            <person name="Vacek V."/>
            <person name="Brzon O."/>
            <person name="Soukal P."/>
            <person name="Eme L."/>
            <person name="Dacks J.B."/>
            <person name="Karnkowska A."/>
            <person name="Elias M."/>
            <person name="Hampl V."/>
        </authorList>
    </citation>
    <scope>NUCLEOTIDE SEQUENCE [LARGE SCALE GENOMIC DNA]</scope>
    <source>
        <strain evidence="3">NAU3</strain>
        <tissue evidence="3">Gut</tissue>
    </source>
</reference>
<dbReference type="Pfam" id="PF03489">
    <property type="entry name" value="SapB_2"/>
    <property type="match status" value="1"/>
</dbReference>
<name>A0ABQ9YJM1_9EUKA</name>
<sequence length="114" mass="13005">MLAFVFCLLSASQAHYWEDDYYYEEVDFEEDDDQYILDTFGKCDICKMLVRAAEEAGYSKKSDLTNYLNSKVCGKLGIVKGLCEGLVSTIVDKAWEMIQKKIDPAVVCKSIRMC</sequence>
<gene>
    <name evidence="3" type="ORF">BLNAU_1036</name>
</gene>
<proteinExistence type="predicted"/>
<evidence type="ECO:0000313" key="3">
    <source>
        <dbReference type="EMBL" id="KAK2963959.1"/>
    </source>
</evidence>
<accession>A0ABQ9YJM1</accession>
<dbReference type="Gene3D" id="1.10.225.10">
    <property type="entry name" value="Saposin-like"/>
    <property type="match status" value="1"/>
</dbReference>
<evidence type="ECO:0000256" key="1">
    <source>
        <dbReference type="ARBA" id="ARBA00023157"/>
    </source>
</evidence>
<dbReference type="SUPFAM" id="SSF47862">
    <property type="entry name" value="Saposin"/>
    <property type="match status" value="1"/>
</dbReference>
<protein>
    <recommendedName>
        <fullName evidence="2">Saposin B-type domain-containing protein</fullName>
    </recommendedName>
</protein>
<comment type="caution">
    <text evidence="3">The sequence shown here is derived from an EMBL/GenBank/DDBJ whole genome shotgun (WGS) entry which is preliminary data.</text>
</comment>